<dbReference type="InterPro" id="IPR036291">
    <property type="entry name" value="NAD(P)-bd_dom_sf"/>
</dbReference>
<keyword evidence="6" id="KW-1185">Reference proteome</keyword>
<evidence type="ECO:0000313" key="5">
    <source>
        <dbReference type="EMBL" id="GAA3859961.1"/>
    </source>
</evidence>
<dbReference type="InterPro" id="IPR001509">
    <property type="entry name" value="Epimerase_deHydtase"/>
</dbReference>
<evidence type="ECO:0000256" key="2">
    <source>
        <dbReference type="ARBA" id="ARBA00023002"/>
    </source>
</evidence>
<dbReference type="SUPFAM" id="SSF51735">
    <property type="entry name" value="NAD(P)-binding Rossmann-fold domains"/>
    <property type="match status" value="1"/>
</dbReference>
<dbReference type="PANTHER" id="PTHR43103:SF5">
    <property type="entry name" value="4-EPIMERASE, PUTATIVE (AFU_ORTHOLOGUE AFUA_7G00360)-RELATED"/>
    <property type="match status" value="1"/>
</dbReference>
<evidence type="ECO:0000313" key="6">
    <source>
        <dbReference type="Proteomes" id="UP001399917"/>
    </source>
</evidence>
<gene>
    <name evidence="5" type="ORF">GCM10022404_08450</name>
</gene>
<comment type="similarity">
    <text evidence="1">Belongs to the NAD(P)-dependent epimerase/dehydratase family.</text>
</comment>
<dbReference type="PANTHER" id="PTHR43103">
    <property type="entry name" value="NUCLEOSIDE-DIPHOSPHATE-SUGAR EPIMERASE"/>
    <property type="match status" value="1"/>
</dbReference>
<dbReference type="CDD" id="cd08946">
    <property type="entry name" value="SDR_e"/>
    <property type="match status" value="1"/>
</dbReference>
<dbReference type="Proteomes" id="UP001399917">
    <property type="component" value="Unassembled WGS sequence"/>
</dbReference>
<feature type="domain" description="NAD-dependent epimerase/dehydratase" evidence="4">
    <location>
        <begin position="13"/>
        <end position="138"/>
    </location>
</feature>
<name>A0ABP7JZ20_9RHOB</name>
<protein>
    <submittedName>
        <fullName evidence="5">NAD(P)-dependent oxidoreductase</fullName>
    </submittedName>
</protein>
<sequence>MVWVVRRPDAEFDDTLVWPDLSDPAPLLEHVAKFGAFDVVFGFAGVSQNSDKSDPTAMAQHVSLARNTVLAAKVAGIPRVLLASSSAVYGAGKGVPFREDDPLTPVNAYGASKRDMEHAVSGEDGVTCLRVGNVAGADMLLTNALASDGAPLTLDIFPDGHGPRRSYIGPNNLARVLVGLASVPSPLPKLLNVAAPNPVAMDSILDAAGIKWTSRPKSASGHQDIVLDCARIAQVVPSEISEVTAEGIVADWQRTIGAL</sequence>
<keyword evidence="3" id="KW-0520">NAD</keyword>
<evidence type="ECO:0000256" key="3">
    <source>
        <dbReference type="ARBA" id="ARBA00023027"/>
    </source>
</evidence>
<reference evidence="6" key="1">
    <citation type="journal article" date="2019" name="Int. J. Syst. Evol. Microbiol.">
        <title>The Global Catalogue of Microorganisms (GCM) 10K type strain sequencing project: providing services to taxonomists for standard genome sequencing and annotation.</title>
        <authorList>
            <consortium name="The Broad Institute Genomics Platform"/>
            <consortium name="The Broad Institute Genome Sequencing Center for Infectious Disease"/>
            <person name="Wu L."/>
            <person name="Ma J."/>
        </authorList>
    </citation>
    <scope>NUCLEOTIDE SEQUENCE [LARGE SCALE GENOMIC DNA]</scope>
    <source>
        <strain evidence="6">JCM 17190</strain>
    </source>
</reference>
<keyword evidence="2" id="KW-0560">Oxidoreductase</keyword>
<dbReference type="Gene3D" id="3.40.50.720">
    <property type="entry name" value="NAD(P)-binding Rossmann-like Domain"/>
    <property type="match status" value="1"/>
</dbReference>
<dbReference type="EMBL" id="BAABDF010000003">
    <property type="protein sequence ID" value="GAA3859961.1"/>
    <property type="molecule type" value="Genomic_DNA"/>
</dbReference>
<organism evidence="5 6">
    <name type="scientific">Celeribacter arenosi</name>
    <dbReference type="NCBI Taxonomy" id="792649"/>
    <lineage>
        <taxon>Bacteria</taxon>
        <taxon>Pseudomonadati</taxon>
        <taxon>Pseudomonadota</taxon>
        <taxon>Alphaproteobacteria</taxon>
        <taxon>Rhodobacterales</taxon>
        <taxon>Roseobacteraceae</taxon>
        <taxon>Celeribacter</taxon>
    </lineage>
</organism>
<accession>A0ABP7JZ20</accession>
<comment type="caution">
    <text evidence="5">The sequence shown here is derived from an EMBL/GenBank/DDBJ whole genome shotgun (WGS) entry which is preliminary data.</text>
</comment>
<evidence type="ECO:0000256" key="1">
    <source>
        <dbReference type="ARBA" id="ARBA00007637"/>
    </source>
</evidence>
<dbReference type="Pfam" id="PF01370">
    <property type="entry name" value="Epimerase"/>
    <property type="match status" value="1"/>
</dbReference>
<proteinExistence type="inferred from homology"/>
<evidence type="ECO:0000259" key="4">
    <source>
        <dbReference type="Pfam" id="PF01370"/>
    </source>
</evidence>